<dbReference type="RefSeq" id="WP_189347135.1">
    <property type="nucleotide sequence ID" value="NZ_BMYT01000006.1"/>
</dbReference>
<sequence length="338" mass="37906">MNKVSNSVAIAVLESTGKRAKALSKNEASARGLAFIKCALTGKNKLNKTLREILKANGLTASTVNLKNVKNIKEEIYALRRARSQLRSLSPKTTLTSRLENLRKDVFKEYAFKLVRRGAPAGTYITTKFAMSNCEVDYKIVLDKVFNFFRGQSKKWPANSDHHCICFPADWRTRVLKKGLAELGGMLTLDAARLESNGNMEIYAATWVVQQRGYSVKVERGFIAISNNAHFHAPTIEAAIAGLRKKENVIPTDKDLKLSIEKFIEKYSSIKTNVSLDDARQSGSCEYGIRSWCESVGIDINRGEVEIIDILAAFRRLPLSEVKRAVIYAVRKNRHHPN</sequence>
<evidence type="ECO:0000313" key="2">
    <source>
        <dbReference type="Proteomes" id="UP000620127"/>
    </source>
</evidence>
<reference evidence="2" key="1">
    <citation type="journal article" date="2019" name="Int. J. Syst. Evol. Microbiol.">
        <title>The Global Catalogue of Microorganisms (GCM) 10K type strain sequencing project: providing services to taxonomists for standard genome sequencing and annotation.</title>
        <authorList>
            <consortium name="The Broad Institute Genomics Platform"/>
            <consortium name="The Broad Institute Genome Sequencing Center for Infectious Disease"/>
            <person name="Wu L."/>
            <person name="Ma J."/>
        </authorList>
    </citation>
    <scope>NUCLEOTIDE SEQUENCE [LARGE SCALE GENOMIC DNA]</scope>
    <source>
        <strain evidence="2">KCTC 23916</strain>
    </source>
</reference>
<evidence type="ECO:0000313" key="1">
    <source>
        <dbReference type="EMBL" id="GGX23165.1"/>
    </source>
</evidence>
<keyword evidence="2" id="KW-1185">Reference proteome</keyword>
<protein>
    <submittedName>
        <fullName evidence="1">Uncharacterized protein</fullName>
    </submittedName>
</protein>
<proteinExistence type="predicted"/>
<gene>
    <name evidence="1" type="ORF">GCM10011282_31580</name>
</gene>
<name>A0ABQ2XML2_9BURK</name>
<accession>A0ABQ2XML2</accession>
<dbReference type="EMBL" id="BMYT01000006">
    <property type="protein sequence ID" value="GGX23165.1"/>
    <property type="molecule type" value="Genomic_DNA"/>
</dbReference>
<comment type="caution">
    <text evidence="1">The sequence shown here is derived from an EMBL/GenBank/DDBJ whole genome shotgun (WGS) entry which is preliminary data.</text>
</comment>
<dbReference type="Proteomes" id="UP000620127">
    <property type="component" value="Unassembled WGS sequence"/>
</dbReference>
<organism evidence="1 2">
    <name type="scientific">Undibacterium macrobrachii</name>
    <dbReference type="NCBI Taxonomy" id="1119058"/>
    <lineage>
        <taxon>Bacteria</taxon>
        <taxon>Pseudomonadati</taxon>
        <taxon>Pseudomonadota</taxon>
        <taxon>Betaproteobacteria</taxon>
        <taxon>Burkholderiales</taxon>
        <taxon>Oxalobacteraceae</taxon>
        <taxon>Undibacterium</taxon>
    </lineage>
</organism>